<gene>
    <name evidence="2" type="ORF">BVC80_1455g19</name>
</gene>
<name>A0A200Q0F4_MACCD</name>
<reference evidence="2 3" key="1">
    <citation type="journal article" date="2017" name="Mol. Plant">
        <title>The Genome of Medicinal Plant Macleaya cordata Provides New Insights into Benzylisoquinoline Alkaloids Metabolism.</title>
        <authorList>
            <person name="Liu X."/>
            <person name="Liu Y."/>
            <person name="Huang P."/>
            <person name="Ma Y."/>
            <person name="Qing Z."/>
            <person name="Tang Q."/>
            <person name="Cao H."/>
            <person name="Cheng P."/>
            <person name="Zheng Y."/>
            <person name="Yuan Z."/>
            <person name="Zhou Y."/>
            <person name="Liu J."/>
            <person name="Tang Z."/>
            <person name="Zhuo Y."/>
            <person name="Zhang Y."/>
            <person name="Yu L."/>
            <person name="Huang J."/>
            <person name="Yang P."/>
            <person name="Peng Q."/>
            <person name="Zhang J."/>
            <person name="Jiang W."/>
            <person name="Zhang Z."/>
            <person name="Lin K."/>
            <person name="Ro D.K."/>
            <person name="Chen X."/>
            <person name="Xiong X."/>
            <person name="Shang Y."/>
            <person name="Huang S."/>
            <person name="Zeng J."/>
        </authorList>
    </citation>
    <scope>NUCLEOTIDE SEQUENCE [LARGE SCALE GENOMIC DNA]</scope>
    <source>
        <strain evidence="3">cv. BLH2017</strain>
        <tissue evidence="2">Root</tissue>
    </source>
</reference>
<dbReference type="GO" id="GO:0019005">
    <property type="term" value="C:SCF ubiquitin ligase complex"/>
    <property type="evidence" value="ECO:0007669"/>
    <property type="project" value="TreeGrafter"/>
</dbReference>
<protein>
    <submittedName>
        <fullName evidence="2">Leucine-rich repeat</fullName>
    </submittedName>
</protein>
<dbReference type="InterPro" id="IPR006553">
    <property type="entry name" value="Leu-rich_rpt_Cys-con_subtyp"/>
</dbReference>
<keyword evidence="3" id="KW-1185">Reference proteome</keyword>
<accession>A0A200Q0F4</accession>
<dbReference type="InterPro" id="IPR032675">
    <property type="entry name" value="LRR_dom_sf"/>
</dbReference>
<dbReference type="Pfam" id="PF13516">
    <property type="entry name" value="LRR_6"/>
    <property type="match status" value="2"/>
</dbReference>
<dbReference type="EMBL" id="MVGT01003456">
    <property type="protein sequence ID" value="OVA03949.1"/>
    <property type="molecule type" value="Genomic_DNA"/>
</dbReference>
<dbReference type="InParanoid" id="A0A200Q0F4"/>
<dbReference type="AlphaFoldDB" id="A0A200Q0F4"/>
<evidence type="ECO:0000313" key="2">
    <source>
        <dbReference type="EMBL" id="OVA03949.1"/>
    </source>
</evidence>
<dbReference type="SUPFAM" id="SSF52047">
    <property type="entry name" value="RNI-like"/>
    <property type="match status" value="1"/>
</dbReference>
<feature type="transmembrane region" description="Helical" evidence="1">
    <location>
        <begin position="143"/>
        <end position="165"/>
    </location>
</feature>
<keyword evidence="1" id="KW-0812">Transmembrane</keyword>
<organism evidence="2 3">
    <name type="scientific">Macleaya cordata</name>
    <name type="common">Five-seeded plume-poppy</name>
    <name type="synonym">Bocconia cordata</name>
    <dbReference type="NCBI Taxonomy" id="56857"/>
    <lineage>
        <taxon>Eukaryota</taxon>
        <taxon>Viridiplantae</taxon>
        <taxon>Streptophyta</taxon>
        <taxon>Embryophyta</taxon>
        <taxon>Tracheophyta</taxon>
        <taxon>Spermatophyta</taxon>
        <taxon>Magnoliopsida</taxon>
        <taxon>Ranunculales</taxon>
        <taxon>Papaveraceae</taxon>
        <taxon>Papaveroideae</taxon>
        <taxon>Macleaya</taxon>
    </lineage>
</organism>
<dbReference type="GO" id="GO:0031146">
    <property type="term" value="P:SCF-dependent proteasomal ubiquitin-dependent protein catabolic process"/>
    <property type="evidence" value="ECO:0007669"/>
    <property type="project" value="TreeGrafter"/>
</dbReference>
<dbReference type="InterPro" id="IPR001611">
    <property type="entry name" value="Leu-rich_rpt"/>
</dbReference>
<dbReference type="OrthoDB" id="120976at2759"/>
<dbReference type="Gene3D" id="3.80.10.10">
    <property type="entry name" value="Ribonuclease Inhibitor"/>
    <property type="match status" value="1"/>
</dbReference>
<sequence length="211" mass="23031">MGVICSQGLSLLSVDLSGSDVTDTGLNILKSCTNLQELSFNFCDRISEHGLRHICGLSNLTSLSFKRSNAITAQGMSAFTGLVNLIKLDLERCSGIHGGLVHLKGLTLESLNIMCCNCITDEDMQPLSGGAFGGKRGMRHLSVAILTMYIVIILYSKNIPIHFMFPLRLIRFLVPVFKGMKTSVTACLTMEFTKSQVSKEIDSFLTTWVSG</sequence>
<proteinExistence type="predicted"/>
<keyword evidence="1" id="KW-1133">Transmembrane helix</keyword>
<comment type="caution">
    <text evidence="2">The sequence shown here is derived from an EMBL/GenBank/DDBJ whole genome shotgun (WGS) entry which is preliminary data.</text>
</comment>
<evidence type="ECO:0000256" key="1">
    <source>
        <dbReference type="SAM" id="Phobius"/>
    </source>
</evidence>
<dbReference type="PANTHER" id="PTHR13318">
    <property type="entry name" value="PARTNER OF PAIRED, ISOFORM B-RELATED"/>
    <property type="match status" value="1"/>
</dbReference>
<dbReference type="SMART" id="SM00367">
    <property type="entry name" value="LRR_CC"/>
    <property type="match status" value="2"/>
</dbReference>
<keyword evidence="1" id="KW-0472">Membrane</keyword>
<dbReference type="STRING" id="56857.A0A200Q0F4"/>
<dbReference type="Proteomes" id="UP000195402">
    <property type="component" value="Unassembled WGS sequence"/>
</dbReference>
<evidence type="ECO:0000313" key="3">
    <source>
        <dbReference type="Proteomes" id="UP000195402"/>
    </source>
</evidence>
<dbReference type="PANTHER" id="PTHR13318:SF105">
    <property type="entry name" value="F-BOX_LRR-REPEAT PROTEIN 3"/>
    <property type="match status" value="1"/>
</dbReference>